<dbReference type="RefSeq" id="WP_186503567.1">
    <property type="nucleotide sequence ID" value="NZ_JACOGK010000023.1"/>
</dbReference>
<organism evidence="2 3">
    <name type="scientific">Megasphaera hominis</name>
    <dbReference type="NCBI Taxonomy" id="159836"/>
    <lineage>
        <taxon>Bacteria</taxon>
        <taxon>Bacillati</taxon>
        <taxon>Bacillota</taxon>
        <taxon>Negativicutes</taxon>
        <taxon>Veillonellales</taxon>
        <taxon>Veillonellaceae</taxon>
        <taxon>Megasphaera</taxon>
    </lineage>
</organism>
<evidence type="ECO:0000256" key="1">
    <source>
        <dbReference type="SAM" id="SignalP"/>
    </source>
</evidence>
<name>A0ABR6VJB2_9FIRM</name>
<evidence type="ECO:0008006" key="4">
    <source>
        <dbReference type="Google" id="ProtNLM"/>
    </source>
</evidence>
<dbReference type="EMBL" id="JACOGK010000023">
    <property type="protein sequence ID" value="MBC3537296.1"/>
    <property type="molecule type" value="Genomic_DNA"/>
</dbReference>
<dbReference type="InterPro" id="IPR050218">
    <property type="entry name" value="LptD"/>
</dbReference>
<dbReference type="PANTHER" id="PTHR30189:SF1">
    <property type="entry name" value="LPS-ASSEMBLY PROTEIN LPTD"/>
    <property type="match status" value="1"/>
</dbReference>
<comment type="caution">
    <text evidence="2">The sequence shown here is derived from an EMBL/GenBank/DDBJ whole genome shotgun (WGS) entry which is preliminary data.</text>
</comment>
<dbReference type="Gene3D" id="2.60.450.10">
    <property type="entry name" value="Lipopolysaccharide (LPS) transport protein A like domain"/>
    <property type="match status" value="1"/>
</dbReference>
<accession>A0ABR6VJB2</accession>
<dbReference type="PANTHER" id="PTHR30189">
    <property type="entry name" value="LPS-ASSEMBLY PROTEIN"/>
    <property type="match status" value="1"/>
</dbReference>
<keyword evidence="1" id="KW-0732">Signal</keyword>
<reference evidence="2 3" key="1">
    <citation type="submission" date="2020-08" db="EMBL/GenBank/DDBJ databases">
        <authorList>
            <person name="Liu C."/>
            <person name="Sun Q."/>
        </authorList>
    </citation>
    <scope>NUCLEOTIDE SEQUENCE [LARGE SCALE GENOMIC DNA]</scope>
    <source>
        <strain evidence="2 3">NSJ-59</strain>
    </source>
</reference>
<dbReference type="Proteomes" id="UP000606870">
    <property type="component" value="Unassembled WGS sequence"/>
</dbReference>
<evidence type="ECO:0000313" key="2">
    <source>
        <dbReference type="EMBL" id="MBC3537296.1"/>
    </source>
</evidence>
<sequence>MNKKMTAAVLAAVLPLSLQIYAQDTAADKEKLVQVHTEETLPVPAAQDTGLTPVNLDQAAASYDVVLPQQPVKMTADKLLMRNSDNYVAARGNVDIAQGMDEMHANVVEGNAKSQVYHATGPVIYMNSTTALDGTDVTYNAANQSALMGTMSGFMDATTYVRGTDAEMYNGQGYIKHGLITTPHAVAKTPDYYLTGDDIRIYPGEKFTAENTKLWFKHVCLFTYGHYEGKLGDKKEKPWIFTLLPRPTYNNDNGIGLRGDGKFPLNQAGDLSLNLSYYIYSKEGFKPSATIAKNTRVGTFSFGYSKEESTDNDDHIWATRWPELRYYMPRIYVGDSGIYVDGSASWGRWEEGDKKGEHKGYRTEVSHRPIPLWTRANLRFFTGYRKDLYAYHDAERSDPYWGAILNQGINNRLWTSFWYKKHNVSGYTPYRFDNIDDPRQKGFSVGYVLTPLDTIIFSMNKNLDNGNIDDRNFTWVRDLHSFIATITYKQVDKEWDIQLISKDLDF</sequence>
<proteinExistence type="predicted"/>
<keyword evidence="3" id="KW-1185">Reference proteome</keyword>
<gene>
    <name evidence="2" type="ORF">H8J70_08530</name>
</gene>
<feature type="signal peptide" evidence="1">
    <location>
        <begin position="1"/>
        <end position="22"/>
    </location>
</feature>
<evidence type="ECO:0000313" key="3">
    <source>
        <dbReference type="Proteomes" id="UP000606870"/>
    </source>
</evidence>
<feature type="chain" id="PRO_5046934900" description="Organic solvent tolerance protein OstA" evidence="1">
    <location>
        <begin position="23"/>
        <end position="506"/>
    </location>
</feature>
<protein>
    <recommendedName>
        <fullName evidence="4">Organic solvent tolerance protein OstA</fullName>
    </recommendedName>
</protein>